<dbReference type="SUPFAM" id="SSF53383">
    <property type="entry name" value="PLP-dependent transferases"/>
    <property type="match status" value="1"/>
</dbReference>
<dbReference type="PIRSF" id="PIRSF000517">
    <property type="entry name" value="Tyr_transaminase"/>
    <property type="match status" value="1"/>
</dbReference>
<evidence type="ECO:0000259" key="17">
    <source>
        <dbReference type="Pfam" id="PF00155"/>
    </source>
</evidence>
<evidence type="ECO:0000256" key="9">
    <source>
        <dbReference type="ARBA" id="ARBA00022878"/>
    </source>
</evidence>
<evidence type="ECO:0000256" key="1">
    <source>
        <dbReference type="ARBA" id="ARBA00001933"/>
    </source>
</evidence>
<dbReference type="Pfam" id="PF00155">
    <property type="entry name" value="Aminotran_1_2"/>
    <property type="match status" value="1"/>
</dbReference>
<evidence type="ECO:0000256" key="14">
    <source>
        <dbReference type="PIRNR" id="PIRNR000517"/>
    </source>
</evidence>
<dbReference type="EMBL" id="JANBQB010000011">
    <property type="protein sequence ID" value="KAJ1984776.1"/>
    <property type="molecule type" value="Genomic_DNA"/>
</dbReference>
<dbReference type="GO" id="GO:0006559">
    <property type="term" value="P:L-phenylalanine catabolic process"/>
    <property type="evidence" value="ECO:0007669"/>
    <property type="project" value="UniProtKB-KW"/>
</dbReference>
<evidence type="ECO:0000256" key="5">
    <source>
        <dbReference type="ARBA" id="ARBA00012749"/>
    </source>
</evidence>
<reference evidence="18" key="1">
    <citation type="submission" date="2022-07" db="EMBL/GenBank/DDBJ databases">
        <title>Phylogenomic reconstructions and comparative analyses of Kickxellomycotina fungi.</title>
        <authorList>
            <person name="Reynolds N.K."/>
            <person name="Stajich J.E."/>
            <person name="Barry K."/>
            <person name="Grigoriev I.V."/>
            <person name="Crous P."/>
            <person name="Smith M.E."/>
        </authorList>
    </citation>
    <scope>NUCLEOTIDE SEQUENCE</scope>
    <source>
        <strain evidence="18">RSA 567</strain>
    </source>
</reference>
<dbReference type="EC" id="2.6.1.5" evidence="5"/>
<dbReference type="CDD" id="cd00609">
    <property type="entry name" value="AAT_like"/>
    <property type="match status" value="1"/>
</dbReference>
<dbReference type="InterPro" id="IPR015424">
    <property type="entry name" value="PyrdxlP-dep_Trfase"/>
</dbReference>
<dbReference type="Gene3D" id="3.40.640.10">
    <property type="entry name" value="Type I PLP-dependent aspartate aminotransferase-like (Major domain)"/>
    <property type="match status" value="1"/>
</dbReference>
<proteinExistence type="inferred from homology"/>
<comment type="catalytic activity">
    <reaction evidence="13">
        <text>L-tyrosine + 2-oxoglutarate = 3-(4-hydroxyphenyl)pyruvate + L-glutamate</text>
        <dbReference type="Rhea" id="RHEA:15093"/>
        <dbReference type="ChEBI" id="CHEBI:16810"/>
        <dbReference type="ChEBI" id="CHEBI:29985"/>
        <dbReference type="ChEBI" id="CHEBI:36242"/>
        <dbReference type="ChEBI" id="CHEBI:58315"/>
        <dbReference type="EC" id="2.6.1.5"/>
    </reaction>
</comment>
<keyword evidence="19" id="KW-1185">Reference proteome</keyword>
<feature type="domain" description="Aminotransferase class I/classII large" evidence="17">
    <location>
        <begin position="61"/>
        <end position="431"/>
    </location>
</feature>
<dbReference type="InterPro" id="IPR005957">
    <property type="entry name" value="Tyrosine_aminoTrfase"/>
</dbReference>
<dbReference type="InterPro" id="IPR004839">
    <property type="entry name" value="Aminotransferase_I/II_large"/>
</dbReference>
<dbReference type="PROSITE" id="PS00105">
    <property type="entry name" value="AA_TRANSFER_CLASS_1"/>
    <property type="match status" value="1"/>
</dbReference>
<feature type="region of interest" description="Disordered" evidence="16">
    <location>
        <begin position="1"/>
        <end position="29"/>
    </location>
</feature>
<evidence type="ECO:0000256" key="4">
    <source>
        <dbReference type="ARBA" id="ARBA00011738"/>
    </source>
</evidence>
<evidence type="ECO:0000256" key="15">
    <source>
        <dbReference type="PIRSR" id="PIRSR000517-1"/>
    </source>
</evidence>
<dbReference type="NCBIfam" id="TIGR01265">
    <property type="entry name" value="tyr_nico_aTase"/>
    <property type="match status" value="1"/>
</dbReference>
<dbReference type="OrthoDB" id="7042322at2759"/>
<dbReference type="Gene3D" id="3.90.1150.10">
    <property type="entry name" value="Aspartate Aminotransferase, domain 1"/>
    <property type="match status" value="1"/>
</dbReference>
<accession>A0A9W8B6N7</accession>
<comment type="pathway">
    <text evidence="2">Amino-acid degradation; L-phenylalanine degradation; acetoacetate and fumarate from L-phenylalanine: step 2/6.</text>
</comment>
<dbReference type="GO" id="GO:0030170">
    <property type="term" value="F:pyridoxal phosphate binding"/>
    <property type="evidence" value="ECO:0007669"/>
    <property type="project" value="InterPro"/>
</dbReference>
<organism evidence="18 19">
    <name type="scientific">Dimargaris verticillata</name>
    <dbReference type="NCBI Taxonomy" id="2761393"/>
    <lineage>
        <taxon>Eukaryota</taxon>
        <taxon>Fungi</taxon>
        <taxon>Fungi incertae sedis</taxon>
        <taxon>Zoopagomycota</taxon>
        <taxon>Kickxellomycotina</taxon>
        <taxon>Dimargaritomycetes</taxon>
        <taxon>Dimargaritales</taxon>
        <taxon>Dimargaritaceae</taxon>
        <taxon>Dimargaris</taxon>
    </lineage>
</organism>
<evidence type="ECO:0000256" key="2">
    <source>
        <dbReference type="ARBA" id="ARBA00005203"/>
    </source>
</evidence>
<evidence type="ECO:0000313" key="19">
    <source>
        <dbReference type="Proteomes" id="UP001151582"/>
    </source>
</evidence>
<evidence type="ECO:0000256" key="6">
    <source>
        <dbReference type="ARBA" id="ARBA00015959"/>
    </source>
</evidence>
<keyword evidence="9" id="KW-0828">Tyrosine catabolism</keyword>
<dbReference type="PANTHER" id="PTHR45744:SF2">
    <property type="entry name" value="TYROSINE AMINOTRANSFERASE"/>
    <property type="match status" value="1"/>
</dbReference>
<keyword evidence="7" id="KW-0032">Aminotransferase</keyword>
<keyword evidence="8" id="KW-0808">Transferase</keyword>
<dbReference type="InterPro" id="IPR005958">
    <property type="entry name" value="TyrNic_aminoTrfase"/>
</dbReference>
<comment type="cofactor">
    <cofactor evidence="1 14 15">
        <name>pyridoxal 5'-phosphate</name>
        <dbReference type="ChEBI" id="CHEBI:597326"/>
    </cofactor>
</comment>
<dbReference type="InterPro" id="IPR004838">
    <property type="entry name" value="NHTrfase_class1_PyrdxlP-BS"/>
</dbReference>
<sequence length="441" mass="48759">MTVTENQVSKRGTMWSTVPASTTARRSTNPIRMVLEKMDAMRATLSATTERKDSPPSPAPLKLSLGDPTVFGNLDTHPAVTEAVSRQLHSCRANGYGPGHGFEVARAAIAQKYSRPEAPLTAEDVILTSSCSGALDLVFTCMAEPGQNILLPNPCFSLYNTQCHAKGIQVREYRLLPQCNWEADLDHMASLIDKNTAAILINNPSNPCGSVFTKDHLLAILAICEQYHVPLIADEIYADIVFGNYPTTDPDVATPVQFHPVATLTTTVPVLSVGGLAKQWLVPGWRLGWITIHDRNQLFAEVRRGLHALTMLILGPNTMVQKALPDIFANVPASHLENLVQTLHRHAQICQKYLECVPGLKVIMPQGAMYMMVSADPTQFHEIEDDVDFASRLNVEEAVELLPGQCFNYRNYLRITLTPPPEVLTEACQRIARFCARYYRA</sequence>
<keyword evidence="11" id="KW-0585">Phenylalanine catabolism</keyword>
<feature type="modified residue" description="N6-(pyridoxal phosphate)lysine" evidence="15">
    <location>
        <position position="278"/>
    </location>
</feature>
<protein>
    <recommendedName>
        <fullName evidence="6">Tyrosine aminotransferase</fullName>
        <ecNumber evidence="5">2.6.1.5</ecNumber>
    </recommendedName>
    <alternativeName>
        <fullName evidence="12">L-tyrosine:2-oxoglutarate aminotransferase</fullName>
    </alternativeName>
</protein>
<evidence type="ECO:0000313" key="18">
    <source>
        <dbReference type="EMBL" id="KAJ1984776.1"/>
    </source>
</evidence>
<name>A0A9W8B6N7_9FUNG</name>
<evidence type="ECO:0000256" key="8">
    <source>
        <dbReference type="ARBA" id="ARBA00022679"/>
    </source>
</evidence>
<comment type="caution">
    <text evidence="18">The sequence shown here is derived from an EMBL/GenBank/DDBJ whole genome shotgun (WGS) entry which is preliminary data.</text>
</comment>
<evidence type="ECO:0000256" key="12">
    <source>
        <dbReference type="ARBA" id="ARBA00031696"/>
    </source>
</evidence>
<comment type="similarity">
    <text evidence="3 14">Belongs to the class-I pyridoxal-phosphate-dependent aminotransferase family.</text>
</comment>
<evidence type="ECO:0000256" key="11">
    <source>
        <dbReference type="ARBA" id="ARBA00023232"/>
    </source>
</evidence>
<evidence type="ECO:0000256" key="16">
    <source>
        <dbReference type="SAM" id="MobiDB-lite"/>
    </source>
</evidence>
<keyword evidence="10 14" id="KW-0663">Pyridoxal phosphate</keyword>
<dbReference type="InterPro" id="IPR015421">
    <property type="entry name" value="PyrdxlP-dep_Trfase_major"/>
</dbReference>
<evidence type="ECO:0000256" key="10">
    <source>
        <dbReference type="ARBA" id="ARBA00022898"/>
    </source>
</evidence>
<evidence type="ECO:0000256" key="7">
    <source>
        <dbReference type="ARBA" id="ARBA00022576"/>
    </source>
</evidence>
<dbReference type="PANTHER" id="PTHR45744">
    <property type="entry name" value="TYROSINE AMINOTRANSFERASE"/>
    <property type="match status" value="1"/>
</dbReference>
<evidence type="ECO:0000256" key="3">
    <source>
        <dbReference type="ARBA" id="ARBA00007441"/>
    </source>
</evidence>
<dbReference type="GO" id="GO:0004838">
    <property type="term" value="F:L-tyrosine-2-oxoglutarate transaminase activity"/>
    <property type="evidence" value="ECO:0007669"/>
    <property type="project" value="InterPro"/>
</dbReference>
<dbReference type="AlphaFoldDB" id="A0A9W8B6N7"/>
<dbReference type="NCBIfam" id="TIGR01264">
    <property type="entry name" value="tyr_amTase_E"/>
    <property type="match status" value="1"/>
</dbReference>
<gene>
    <name evidence="18" type="ORF">H4R34_000464</name>
</gene>
<dbReference type="InterPro" id="IPR015422">
    <property type="entry name" value="PyrdxlP-dep_Trfase_small"/>
</dbReference>
<dbReference type="GO" id="GO:0006572">
    <property type="term" value="P:L-tyrosine catabolic process"/>
    <property type="evidence" value="ECO:0007669"/>
    <property type="project" value="UniProtKB-KW"/>
</dbReference>
<dbReference type="Proteomes" id="UP001151582">
    <property type="component" value="Unassembled WGS sequence"/>
</dbReference>
<evidence type="ECO:0000256" key="13">
    <source>
        <dbReference type="ARBA" id="ARBA00047798"/>
    </source>
</evidence>
<comment type="subunit">
    <text evidence="4">Homodimer.</text>
</comment>